<reference evidence="13" key="1">
    <citation type="submission" date="2022-12" db="EMBL/GenBank/DDBJ databases">
        <title>Chromosome-level genome assembly of the bean flower thrips Megalurothrips usitatus.</title>
        <authorList>
            <person name="Ma L."/>
            <person name="Liu Q."/>
            <person name="Li H."/>
            <person name="Cai W."/>
        </authorList>
    </citation>
    <scope>NUCLEOTIDE SEQUENCE</scope>
    <source>
        <strain evidence="13">Cailab_2022a</strain>
    </source>
</reference>
<comment type="subunit">
    <text evidence="3 11">Component of the Mediator complex.</text>
</comment>
<name>A0AAV7XT51_9NEOP</name>
<evidence type="ECO:0000313" key="13">
    <source>
        <dbReference type="EMBL" id="KAJ1526912.1"/>
    </source>
</evidence>
<feature type="region of interest" description="Disordered" evidence="12">
    <location>
        <begin position="193"/>
        <end position="236"/>
    </location>
</feature>
<keyword evidence="8 11" id="KW-0539">Nucleus</keyword>
<organism evidence="13 14">
    <name type="scientific">Megalurothrips usitatus</name>
    <name type="common">bean blossom thrips</name>
    <dbReference type="NCBI Taxonomy" id="439358"/>
    <lineage>
        <taxon>Eukaryota</taxon>
        <taxon>Metazoa</taxon>
        <taxon>Ecdysozoa</taxon>
        <taxon>Arthropoda</taxon>
        <taxon>Hexapoda</taxon>
        <taxon>Insecta</taxon>
        <taxon>Pterygota</taxon>
        <taxon>Neoptera</taxon>
        <taxon>Paraneoptera</taxon>
        <taxon>Thysanoptera</taxon>
        <taxon>Terebrantia</taxon>
        <taxon>Thripoidea</taxon>
        <taxon>Thripidae</taxon>
        <taxon>Megalurothrips</taxon>
    </lineage>
</organism>
<comment type="caution">
    <text evidence="13">The sequence shown here is derived from an EMBL/GenBank/DDBJ whole genome shotgun (WGS) entry which is preliminary data.</text>
</comment>
<comment type="similarity">
    <text evidence="2 11">Belongs to the Mediator complex subunit 8 family.</text>
</comment>
<evidence type="ECO:0000256" key="1">
    <source>
        <dbReference type="ARBA" id="ARBA00004123"/>
    </source>
</evidence>
<evidence type="ECO:0000256" key="10">
    <source>
        <dbReference type="ARBA" id="ARBA00031261"/>
    </source>
</evidence>
<comment type="subcellular location">
    <subcellularLocation>
        <location evidence="1 11">Nucleus</location>
    </subcellularLocation>
</comment>
<evidence type="ECO:0000256" key="6">
    <source>
        <dbReference type="ARBA" id="ARBA00023159"/>
    </source>
</evidence>
<dbReference type="AlphaFoldDB" id="A0AAV7XT51"/>
<dbReference type="EMBL" id="JAPTSV010000006">
    <property type="protein sequence ID" value="KAJ1526912.1"/>
    <property type="molecule type" value="Genomic_DNA"/>
</dbReference>
<keyword evidence="14" id="KW-1185">Reference proteome</keyword>
<evidence type="ECO:0000313" key="14">
    <source>
        <dbReference type="Proteomes" id="UP001075354"/>
    </source>
</evidence>
<dbReference type="FunFam" id="1.20.58.1710:FF:000001">
    <property type="entry name" value="Mediator of RNA polymerase II transcription subunit 8"/>
    <property type="match status" value="1"/>
</dbReference>
<evidence type="ECO:0000256" key="5">
    <source>
        <dbReference type="ARBA" id="ARBA00023015"/>
    </source>
</evidence>
<evidence type="ECO:0000256" key="9">
    <source>
        <dbReference type="ARBA" id="ARBA00025687"/>
    </source>
</evidence>
<dbReference type="Gene3D" id="1.20.58.1710">
    <property type="match status" value="1"/>
</dbReference>
<dbReference type="Pfam" id="PF10232">
    <property type="entry name" value="Med8"/>
    <property type="match status" value="1"/>
</dbReference>
<evidence type="ECO:0000256" key="2">
    <source>
        <dbReference type="ARBA" id="ARBA00005716"/>
    </source>
</evidence>
<evidence type="ECO:0000256" key="7">
    <source>
        <dbReference type="ARBA" id="ARBA00023163"/>
    </source>
</evidence>
<comment type="function">
    <text evidence="9 11">Component of the Mediator complex, a coactivator involved in the regulated transcription of nearly all RNA polymerase II-dependent genes. Mediator functions as a bridge to convey information from gene-specific regulatory proteins to the basal RNA polymerase II transcription machinery. Mediator is recruited to promoters by direct interactions with regulatory proteins and serves as a scaffold for the assembly of a functional preinitiation complex with RNA polymerase II and the general transcription factors.</text>
</comment>
<evidence type="ECO:0000256" key="11">
    <source>
        <dbReference type="RuleBase" id="RU364144"/>
    </source>
</evidence>
<evidence type="ECO:0000256" key="8">
    <source>
        <dbReference type="ARBA" id="ARBA00023242"/>
    </source>
</evidence>
<feature type="compositionally biased region" description="Gly residues" evidence="12">
    <location>
        <begin position="207"/>
        <end position="223"/>
    </location>
</feature>
<evidence type="ECO:0000256" key="3">
    <source>
        <dbReference type="ARBA" id="ARBA00011837"/>
    </source>
</evidence>
<evidence type="ECO:0000256" key="4">
    <source>
        <dbReference type="ARBA" id="ARBA00020637"/>
    </source>
</evidence>
<dbReference type="EMBL" id="JAPTSV010000006">
    <property type="protein sequence ID" value="KAJ1526911.1"/>
    <property type="molecule type" value="Genomic_DNA"/>
</dbReference>
<evidence type="ECO:0000256" key="12">
    <source>
        <dbReference type="SAM" id="MobiDB-lite"/>
    </source>
</evidence>
<protein>
    <recommendedName>
        <fullName evidence="4 11">Mediator of RNA polymerase II transcription subunit 8</fullName>
    </recommendedName>
    <alternativeName>
        <fullName evidence="10 11">Mediator complex subunit 8</fullName>
    </alternativeName>
</protein>
<dbReference type="GO" id="GO:0016592">
    <property type="term" value="C:mediator complex"/>
    <property type="evidence" value="ECO:0007669"/>
    <property type="project" value="InterPro"/>
</dbReference>
<dbReference type="GO" id="GO:0003712">
    <property type="term" value="F:transcription coregulator activity"/>
    <property type="evidence" value="ECO:0007669"/>
    <property type="project" value="InterPro"/>
</dbReference>
<proteinExistence type="inferred from homology"/>
<sequence>MQREEKQLEVGLDAIITRVNDLKQSISNMIVKLEMEHETLNWPTFLDNYALMSGQLTALTKVLTHDKCPALRNLAVLPIQLSQDRDPELLRITEQRVPQFSHDLAPDYLRTKLEPDVEQRMLQLEIKAGNMTPDMAQKQVSAFNKVMNHVWDIVSKAREEWESESGSRSGPQQTTSSSDTHLLVSAVSAGKNLKMPVPQGQPPPGMMGPGGRAGGGAPGGPGAGMINPGQQQMGAMGKVPSGIKTNIKAAAQIHPYNR</sequence>
<dbReference type="InterPro" id="IPR019364">
    <property type="entry name" value="Mediatior_Med8_fun/met"/>
</dbReference>
<keyword evidence="5 11" id="KW-0805">Transcription regulation</keyword>
<dbReference type="Proteomes" id="UP001075354">
    <property type="component" value="Chromosome 6"/>
</dbReference>
<keyword evidence="7 11" id="KW-0804">Transcription</keyword>
<dbReference type="GO" id="GO:0006357">
    <property type="term" value="P:regulation of transcription by RNA polymerase II"/>
    <property type="evidence" value="ECO:0007669"/>
    <property type="project" value="InterPro"/>
</dbReference>
<dbReference type="GO" id="GO:0070847">
    <property type="term" value="C:core mediator complex"/>
    <property type="evidence" value="ECO:0007669"/>
    <property type="project" value="TreeGrafter"/>
</dbReference>
<dbReference type="PANTHER" id="PTHR13074:SF9">
    <property type="entry name" value="MEDIATOR OF RNA POLYMERASE II TRANSCRIPTION SUBUNIT 8"/>
    <property type="match status" value="1"/>
</dbReference>
<dbReference type="PANTHER" id="PTHR13074">
    <property type="entry name" value="MEDIATOR OF RNA POLYMERASE II TRANSCRIPTION SUBUNIT 8"/>
    <property type="match status" value="1"/>
</dbReference>
<gene>
    <name evidence="11" type="primary">MED8</name>
    <name evidence="13" type="ORF">ONE63_008461</name>
</gene>
<accession>A0AAV7XT51</accession>
<dbReference type="GO" id="GO:0000978">
    <property type="term" value="F:RNA polymerase II cis-regulatory region sequence-specific DNA binding"/>
    <property type="evidence" value="ECO:0007669"/>
    <property type="project" value="TreeGrafter"/>
</dbReference>
<keyword evidence="6 11" id="KW-0010">Activator</keyword>